<dbReference type="AlphaFoldDB" id="A0A7R9B9Y5"/>
<gene>
    <name evidence="1" type="ORF">TSIB3V08_LOCUS13045</name>
</gene>
<proteinExistence type="predicted"/>
<protein>
    <submittedName>
        <fullName evidence="1">Uncharacterized protein</fullName>
    </submittedName>
</protein>
<dbReference type="EMBL" id="OC019537">
    <property type="protein sequence ID" value="CAD7269045.1"/>
    <property type="molecule type" value="Genomic_DNA"/>
</dbReference>
<reference evidence="1" key="1">
    <citation type="submission" date="2020-11" db="EMBL/GenBank/DDBJ databases">
        <authorList>
            <person name="Tran Van P."/>
        </authorList>
    </citation>
    <scope>NUCLEOTIDE SEQUENCE</scope>
</reference>
<sequence>MEEQVQKFSVFSLGMATMAMKLFTNKTEETVDTDQLANPVSTIAKISPLENPVFVERITDVVFDMVDRGFI</sequence>
<name>A0A7R9B9Y5_TIMSH</name>
<evidence type="ECO:0000313" key="1">
    <source>
        <dbReference type="EMBL" id="CAD7269045.1"/>
    </source>
</evidence>
<accession>A0A7R9B9Y5</accession>
<organism evidence="1">
    <name type="scientific">Timema shepardi</name>
    <name type="common">Walking stick</name>
    <dbReference type="NCBI Taxonomy" id="629360"/>
    <lineage>
        <taxon>Eukaryota</taxon>
        <taxon>Metazoa</taxon>
        <taxon>Ecdysozoa</taxon>
        <taxon>Arthropoda</taxon>
        <taxon>Hexapoda</taxon>
        <taxon>Insecta</taxon>
        <taxon>Pterygota</taxon>
        <taxon>Neoptera</taxon>
        <taxon>Polyneoptera</taxon>
        <taxon>Phasmatodea</taxon>
        <taxon>Timematodea</taxon>
        <taxon>Timematoidea</taxon>
        <taxon>Timematidae</taxon>
        <taxon>Timema</taxon>
    </lineage>
</organism>